<feature type="binding site" evidence="3">
    <location>
        <begin position="7"/>
        <end position="14"/>
    </location>
    <ligand>
        <name>substrate</name>
    </ligand>
</feature>
<evidence type="ECO:0000256" key="1">
    <source>
        <dbReference type="ARBA" id="ARBA00022801"/>
    </source>
</evidence>
<dbReference type="InterPro" id="IPR051695">
    <property type="entry name" value="Phosphoglycerate_Mutase"/>
</dbReference>
<dbReference type="PANTHER" id="PTHR46517">
    <property type="entry name" value="FRUCTOSE-2,6-BISPHOSPHATASE TIGAR"/>
    <property type="match status" value="1"/>
</dbReference>
<dbReference type="SUPFAM" id="SSF53254">
    <property type="entry name" value="Phosphoglycerate mutase-like"/>
    <property type="match status" value="1"/>
</dbReference>
<evidence type="ECO:0000256" key="3">
    <source>
        <dbReference type="PIRSR" id="PIRSR613078-2"/>
    </source>
</evidence>
<protein>
    <recommendedName>
        <fullName evidence="7">Histidine phosphatase family protein</fullName>
    </recommendedName>
</protein>
<reference evidence="5 6" key="1">
    <citation type="journal article" date="2008" name="Int. J. Syst. Evol. Microbiol.">
        <title>Tessaracoccus flavescens sp. nov., isolated from marine sediment.</title>
        <authorList>
            <person name="Lee D.W."/>
            <person name="Lee S.D."/>
        </authorList>
    </citation>
    <scope>NUCLEOTIDE SEQUENCE [LARGE SCALE GENOMIC DNA]</scope>
    <source>
        <strain evidence="5 6">SST-39T</strain>
    </source>
</reference>
<dbReference type="InterPro" id="IPR029033">
    <property type="entry name" value="His_PPase_superfam"/>
</dbReference>
<dbReference type="GO" id="GO:0004331">
    <property type="term" value="F:fructose-2,6-bisphosphate 2-phosphatase activity"/>
    <property type="evidence" value="ECO:0007669"/>
    <property type="project" value="TreeGrafter"/>
</dbReference>
<dbReference type="RefSeq" id="WP_077347212.1">
    <property type="nucleotide sequence ID" value="NZ_CP019607.1"/>
</dbReference>
<dbReference type="Pfam" id="PF00300">
    <property type="entry name" value="His_Phos_1"/>
    <property type="match status" value="1"/>
</dbReference>
<dbReference type="Proteomes" id="UP000188235">
    <property type="component" value="Chromosome"/>
</dbReference>
<name>A0A1Q2CUA8_9ACTN</name>
<dbReference type="GO" id="GO:0005829">
    <property type="term" value="C:cytosol"/>
    <property type="evidence" value="ECO:0007669"/>
    <property type="project" value="TreeGrafter"/>
</dbReference>
<sequence length="203" mass="21887">MILHLLRHGQSVWNVEERVQGQTHHVPLTGTGVRQAEEARDRLAGLPLAAILSSDQVRARQTADVVAAAHALQVRETVLLREQGLGSLEGKHYGELEEEAPPEGVHVSEVRWGGGESLSDVAARLRILVAGLRAEFADSDQVLLVSHGDTLRVLVAILDGGGHRDVDWVTYITWPNGHVETRALDAGEPGRAGRSEGTAEPAH</sequence>
<dbReference type="OrthoDB" id="4697614at2"/>
<dbReference type="AlphaFoldDB" id="A0A1Q2CUA8"/>
<dbReference type="CDD" id="cd07067">
    <property type="entry name" value="HP_PGM_like"/>
    <property type="match status" value="1"/>
</dbReference>
<evidence type="ECO:0000256" key="4">
    <source>
        <dbReference type="SAM" id="MobiDB-lite"/>
    </source>
</evidence>
<gene>
    <name evidence="5" type="ORF">BW733_01370</name>
</gene>
<proteinExistence type="predicted"/>
<feature type="active site" description="Proton donor/acceptor" evidence="2">
    <location>
        <position position="82"/>
    </location>
</feature>
<dbReference type="InterPro" id="IPR001345">
    <property type="entry name" value="PG/BPGM_mutase_AS"/>
</dbReference>
<organism evidence="5 6">
    <name type="scientific">Tessaracoccus flavescens</name>
    <dbReference type="NCBI Taxonomy" id="399497"/>
    <lineage>
        <taxon>Bacteria</taxon>
        <taxon>Bacillati</taxon>
        <taxon>Actinomycetota</taxon>
        <taxon>Actinomycetes</taxon>
        <taxon>Propionibacteriales</taxon>
        <taxon>Propionibacteriaceae</taxon>
        <taxon>Tessaracoccus</taxon>
    </lineage>
</organism>
<feature type="active site" description="Tele-phosphohistidine intermediate" evidence="2">
    <location>
        <position position="8"/>
    </location>
</feature>
<feature type="binding site" evidence="3">
    <location>
        <position position="58"/>
    </location>
    <ligand>
        <name>substrate</name>
    </ligand>
</feature>
<dbReference type="KEGG" id="tfa:BW733_01370"/>
<dbReference type="PROSITE" id="PS00175">
    <property type="entry name" value="PG_MUTASE"/>
    <property type="match status" value="1"/>
</dbReference>
<evidence type="ECO:0000313" key="6">
    <source>
        <dbReference type="Proteomes" id="UP000188235"/>
    </source>
</evidence>
<keyword evidence="1" id="KW-0378">Hydrolase</keyword>
<dbReference type="STRING" id="399497.BW733_01370"/>
<dbReference type="Gene3D" id="3.40.50.1240">
    <property type="entry name" value="Phosphoglycerate mutase-like"/>
    <property type="match status" value="1"/>
</dbReference>
<evidence type="ECO:0000313" key="5">
    <source>
        <dbReference type="EMBL" id="AQP49681.1"/>
    </source>
</evidence>
<dbReference type="GO" id="GO:0045820">
    <property type="term" value="P:negative regulation of glycolytic process"/>
    <property type="evidence" value="ECO:0007669"/>
    <property type="project" value="TreeGrafter"/>
</dbReference>
<keyword evidence="6" id="KW-1185">Reference proteome</keyword>
<accession>A0A1Q2CUA8</accession>
<evidence type="ECO:0000256" key="2">
    <source>
        <dbReference type="PIRSR" id="PIRSR613078-1"/>
    </source>
</evidence>
<dbReference type="SMART" id="SM00855">
    <property type="entry name" value="PGAM"/>
    <property type="match status" value="1"/>
</dbReference>
<dbReference type="EMBL" id="CP019607">
    <property type="protein sequence ID" value="AQP49681.1"/>
    <property type="molecule type" value="Genomic_DNA"/>
</dbReference>
<feature type="region of interest" description="Disordered" evidence="4">
    <location>
        <begin position="182"/>
        <end position="203"/>
    </location>
</feature>
<dbReference type="PANTHER" id="PTHR46517:SF1">
    <property type="entry name" value="FRUCTOSE-2,6-BISPHOSPHATASE TIGAR"/>
    <property type="match status" value="1"/>
</dbReference>
<dbReference type="InterPro" id="IPR013078">
    <property type="entry name" value="His_Pase_superF_clade-1"/>
</dbReference>
<evidence type="ECO:0008006" key="7">
    <source>
        <dbReference type="Google" id="ProtNLM"/>
    </source>
</evidence>
<dbReference type="GO" id="GO:0043456">
    <property type="term" value="P:regulation of pentose-phosphate shunt"/>
    <property type="evidence" value="ECO:0007669"/>
    <property type="project" value="TreeGrafter"/>
</dbReference>